<dbReference type="Pfam" id="PF12680">
    <property type="entry name" value="SnoaL_2"/>
    <property type="match status" value="1"/>
</dbReference>
<feature type="domain" description="SnoaL-like" evidence="1">
    <location>
        <begin position="13"/>
        <end position="106"/>
    </location>
</feature>
<comment type="caution">
    <text evidence="2">The sequence shown here is derived from an EMBL/GenBank/DDBJ whole genome shotgun (WGS) entry which is preliminary data.</text>
</comment>
<evidence type="ECO:0000313" key="3">
    <source>
        <dbReference type="Proteomes" id="UP000324853"/>
    </source>
</evidence>
<protein>
    <submittedName>
        <fullName evidence="2">Nuclear transport factor 2 family protein</fullName>
    </submittedName>
</protein>
<dbReference type="AlphaFoldDB" id="A0A5S4X0B7"/>
<sequence length="126" mass="13643">MSISQQFSDLNSKFVETVNSHDAHRWAALFSDDAVLIPAGQPSVTGRAGIEAWGEVAVKIWNHLEIQEGSCTTEGDVVWEQGTWTGNINVADAKTMDVSGNFLLVAEKDGAALRIKAHTWSVNSTT</sequence>
<proteinExistence type="predicted"/>
<evidence type="ECO:0000259" key="1">
    <source>
        <dbReference type="Pfam" id="PF12680"/>
    </source>
</evidence>
<dbReference type="InterPro" id="IPR037401">
    <property type="entry name" value="SnoaL-like"/>
</dbReference>
<dbReference type="OrthoDB" id="8229866at2"/>
<keyword evidence="3" id="KW-1185">Reference proteome</keyword>
<organism evidence="2 3">
    <name type="scientific">Bradyrhizobium cytisi</name>
    <dbReference type="NCBI Taxonomy" id="515489"/>
    <lineage>
        <taxon>Bacteria</taxon>
        <taxon>Pseudomonadati</taxon>
        <taxon>Pseudomonadota</taxon>
        <taxon>Alphaproteobacteria</taxon>
        <taxon>Hyphomicrobiales</taxon>
        <taxon>Nitrobacteraceae</taxon>
        <taxon>Bradyrhizobium</taxon>
    </lineage>
</organism>
<evidence type="ECO:0000313" key="2">
    <source>
        <dbReference type="EMBL" id="TYL87023.1"/>
    </source>
</evidence>
<accession>A0A5S4X0B7</accession>
<dbReference type="Proteomes" id="UP000324853">
    <property type="component" value="Unassembled WGS sequence"/>
</dbReference>
<dbReference type="SUPFAM" id="SSF54427">
    <property type="entry name" value="NTF2-like"/>
    <property type="match status" value="1"/>
</dbReference>
<dbReference type="Gene3D" id="3.10.450.50">
    <property type="match status" value="1"/>
</dbReference>
<reference evidence="2 3" key="1">
    <citation type="submission" date="2019-08" db="EMBL/GenBank/DDBJ databases">
        <title>Bradyrhizobium hipponensis sp. nov., a rhizobium isolated from a Lupinus angustifolius root nodule in Tunisia.</title>
        <authorList>
            <person name="Off K."/>
            <person name="Rejili M."/>
            <person name="Mars M."/>
            <person name="Brachmann A."/>
            <person name="Marin M."/>
        </authorList>
    </citation>
    <scope>NUCLEOTIDE SEQUENCE [LARGE SCALE GENOMIC DNA]</scope>
    <source>
        <strain evidence="2 3">CTAW11</strain>
    </source>
</reference>
<dbReference type="RefSeq" id="WP_148749718.1">
    <property type="nucleotide sequence ID" value="NZ_VSSR01000010.1"/>
</dbReference>
<gene>
    <name evidence="2" type="ORF">FXB38_05270</name>
</gene>
<name>A0A5S4X0B7_9BRAD</name>
<dbReference type="EMBL" id="VSSR01000010">
    <property type="protein sequence ID" value="TYL87023.1"/>
    <property type="molecule type" value="Genomic_DNA"/>
</dbReference>
<dbReference type="InterPro" id="IPR032710">
    <property type="entry name" value="NTF2-like_dom_sf"/>
</dbReference>